<reference evidence="17" key="3">
    <citation type="journal article" date="2017" name="Genome Announc.">
        <title>Genome sequences of Cyberlindnera fabianii 65, Pichia kudriavzevii 129, and Saccharomyces cerevisiae 131 isolated from fermented masau fruits in Zimbabwe.</title>
        <authorList>
            <person name="van Rijswijck I.M.H."/>
            <person name="Derks M.F.L."/>
            <person name="Abee T."/>
            <person name="de Ridder D."/>
            <person name="Smid E.J."/>
        </authorList>
    </citation>
    <scope>NUCLEOTIDE SEQUENCE [LARGE SCALE GENOMIC DNA]</scope>
    <source>
        <strain evidence="17">129</strain>
    </source>
</reference>
<evidence type="ECO:0000313" key="14">
    <source>
        <dbReference type="EMBL" id="KGK37028.1"/>
    </source>
</evidence>
<dbReference type="HOGENOM" id="CLU_811488_0_0_1"/>
<sequence>MSGRTTNTPPINALFKYLQTQKPVSIWLYQQPQIRVTGTIRGFDEFMNVVLENAAEVSVKDGKKRELGMMLLKGDTISLISASLEQKSDSCMLNVMAKYYIPYQEIIPAHDVKERALVSKILAVELTKCLFDGPYMPELDERCNATEWNEENLQNCVGSLAQNNVIWTTFNGYLGQMDSLVHERSEKIDNLRILKEYKLIISSLGEHMDNILTERIEREFEFADILNTWHLEHEQTHLDLVQNLKSQIEELRAFNKLQQEIQQEERIRLSKSSRFRLPVLIVALLLLTMTALVQLVGGVDRTQVELALFLRMIAFGVGAGLATVLRHELSKYFTKLDPENIT</sequence>
<protein>
    <recommendedName>
        <fullName evidence="11">Sm protein E</fullName>
    </recommendedName>
</protein>
<dbReference type="SMART" id="SM00651">
    <property type="entry name" value="Sm"/>
    <property type="match status" value="1"/>
</dbReference>
<proteinExistence type="inferred from homology"/>
<dbReference type="GO" id="GO:0005681">
    <property type="term" value="C:spliceosomal complex"/>
    <property type="evidence" value="ECO:0007669"/>
    <property type="project" value="UniProtKB-KW"/>
</dbReference>
<reference evidence="14" key="2">
    <citation type="submission" date="2014-08" db="EMBL/GenBank/DDBJ databases">
        <title>Exploiting Issatchenkia orientalis SD108 for Succinic Acid Production.</title>
        <authorList>
            <person name="Xiao H."/>
            <person name="Shao Z."/>
            <person name="Jiang Y."/>
            <person name="Dole S."/>
            <person name="Zhao H."/>
        </authorList>
    </citation>
    <scope>NUCLEOTIDE SEQUENCE [LARGE SCALE GENOMIC DNA]</scope>
    <source>
        <strain evidence="14">SD108</strain>
    </source>
</reference>
<dbReference type="GO" id="GO:0000398">
    <property type="term" value="P:mRNA splicing, via spliceosome"/>
    <property type="evidence" value="ECO:0007669"/>
    <property type="project" value="InterPro"/>
</dbReference>
<evidence type="ECO:0000256" key="6">
    <source>
        <dbReference type="ARBA" id="ARBA00022728"/>
    </source>
</evidence>
<dbReference type="InterPro" id="IPR001163">
    <property type="entry name" value="Sm_dom_euk/arc"/>
</dbReference>
<dbReference type="PANTHER" id="PTHR11193">
    <property type="entry name" value="SMALL NUCLEAR RIBONUCLEOPROTEIN E"/>
    <property type="match status" value="1"/>
</dbReference>
<gene>
    <name evidence="15" type="ORF">BOH78_3516</name>
    <name evidence="14" type="ORF">JL09_g3843</name>
</gene>
<dbReference type="SUPFAM" id="SSF50182">
    <property type="entry name" value="Sm-like ribonucleoproteins"/>
    <property type="match status" value="1"/>
</dbReference>
<dbReference type="CDD" id="cd01718">
    <property type="entry name" value="Sm_E"/>
    <property type="match status" value="1"/>
</dbReference>
<keyword evidence="12" id="KW-0472">Membrane</keyword>
<evidence type="ECO:0000256" key="2">
    <source>
        <dbReference type="ARBA" id="ARBA00004496"/>
    </source>
</evidence>
<evidence type="ECO:0000256" key="8">
    <source>
        <dbReference type="ARBA" id="ARBA00023187"/>
    </source>
</evidence>
<dbReference type="GO" id="GO:0005737">
    <property type="term" value="C:cytoplasm"/>
    <property type="evidence" value="ECO:0007669"/>
    <property type="project" value="UniProtKB-SubCell"/>
</dbReference>
<dbReference type="VEuPathDB" id="FungiDB:C5L36_0C00220"/>
<dbReference type="EMBL" id="JQFK01000046">
    <property type="protein sequence ID" value="KGK37028.1"/>
    <property type="molecule type" value="Genomic_DNA"/>
</dbReference>
<keyword evidence="7" id="KW-0694">RNA-binding</keyword>
<keyword evidence="12" id="KW-1133">Transmembrane helix</keyword>
<keyword evidence="10 15" id="KW-0687">Ribonucleoprotein</keyword>
<feature type="transmembrane region" description="Helical" evidence="12">
    <location>
        <begin position="308"/>
        <end position="325"/>
    </location>
</feature>
<evidence type="ECO:0000313" key="16">
    <source>
        <dbReference type="Proteomes" id="UP000029867"/>
    </source>
</evidence>
<evidence type="ECO:0000256" key="11">
    <source>
        <dbReference type="ARBA" id="ARBA00030143"/>
    </source>
</evidence>
<feature type="domain" description="Sm" evidence="13">
    <location>
        <begin position="11"/>
        <end position="86"/>
    </location>
</feature>
<comment type="similarity">
    <text evidence="3">Belongs to the snRNP Sm proteins family.</text>
</comment>
<dbReference type="Proteomes" id="UP000029867">
    <property type="component" value="Unassembled WGS sequence"/>
</dbReference>
<dbReference type="EMBL" id="MQVM01000018">
    <property type="protein sequence ID" value="ONH72860.1"/>
    <property type="molecule type" value="Genomic_DNA"/>
</dbReference>
<feature type="transmembrane region" description="Helical" evidence="12">
    <location>
        <begin position="275"/>
        <end position="296"/>
    </location>
</feature>
<keyword evidence="4" id="KW-0963">Cytoplasm</keyword>
<dbReference type="GO" id="GO:0003723">
    <property type="term" value="F:RNA binding"/>
    <property type="evidence" value="ECO:0007669"/>
    <property type="project" value="UniProtKB-KW"/>
</dbReference>
<reference evidence="16" key="1">
    <citation type="journal article" date="2014" name="Microb. Cell Fact.">
        <title>Exploiting Issatchenkia orientalis SD108 for succinic acid production.</title>
        <authorList>
            <person name="Xiao H."/>
            <person name="Shao Z."/>
            <person name="Jiang Y."/>
            <person name="Dole S."/>
            <person name="Zhao H."/>
        </authorList>
    </citation>
    <scope>NUCLEOTIDE SEQUENCE [LARGE SCALE GENOMIC DNA]</scope>
    <source>
        <strain evidence="16">SD108</strain>
    </source>
</reference>
<accession>A0A099NW59</accession>
<reference evidence="15" key="4">
    <citation type="submission" date="2017-01" db="EMBL/GenBank/DDBJ databases">
        <authorList>
            <person name="Mah S.A."/>
            <person name="Swanson W.J."/>
            <person name="Moy G.W."/>
            <person name="Vacquier V.D."/>
        </authorList>
    </citation>
    <scope>NUCLEOTIDE SEQUENCE [LARGE SCALE GENOMIC DNA]</scope>
    <source>
        <strain evidence="15">129</strain>
    </source>
</reference>
<organism evidence="14 16">
    <name type="scientific">Pichia kudriavzevii</name>
    <name type="common">Yeast</name>
    <name type="synonym">Issatchenkia orientalis</name>
    <dbReference type="NCBI Taxonomy" id="4909"/>
    <lineage>
        <taxon>Eukaryota</taxon>
        <taxon>Fungi</taxon>
        <taxon>Dikarya</taxon>
        <taxon>Ascomycota</taxon>
        <taxon>Saccharomycotina</taxon>
        <taxon>Pichiomycetes</taxon>
        <taxon>Pichiales</taxon>
        <taxon>Pichiaceae</taxon>
        <taxon>Pichia</taxon>
    </lineage>
</organism>
<comment type="subcellular location">
    <subcellularLocation>
        <location evidence="2">Cytoplasm</location>
    </subcellularLocation>
    <subcellularLocation>
        <location evidence="1">Nucleus</location>
    </subcellularLocation>
</comment>
<name>A0A099NW59_PICKU</name>
<evidence type="ECO:0000256" key="7">
    <source>
        <dbReference type="ARBA" id="ARBA00022884"/>
    </source>
</evidence>
<evidence type="ECO:0000256" key="3">
    <source>
        <dbReference type="ARBA" id="ARBA00006850"/>
    </source>
</evidence>
<dbReference type="VEuPathDB" id="FungiDB:C5L36_0C00210"/>
<keyword evidence="8" id="KW-0508">mRNA splicing</keyword>
<dbReference type="Gene3D" id="2.30.30.100">
    <property type="match status" value="1"/>
</dbReference>
<comment type="caution">
    <text evidence="14">The sequence shown here is derived from an EMBL/GenBank/DDBJ whole genome shotgun (WGS) entry which is preliminary data.</text>
</comment>
<keyword evidence="5" id="KW-0507">mRNA processing</keyword>
<evidence type="ECO:0000256" key="12">
    <source>
        <dbReference type="SAM" id="Phobius"/>
    </source>
</evidence>
<dbReference type="AlphaFoldDB" id="A0A099NW59"/>
<keyword evidence="12" id="KW-0812">Transmembrane</keyword>
<evidence type="ECO:0000256" key="1">
    <source>
        <dbReference type="ARBA" id="ARBA00004123"/>
    </source>
</evidence>
<evidence type="ECO:0000256" key="5">
    <source>
        <dbReference type="ARBA" id="ARBA00022664"/>
    </source>
</evidence>
<dbReference type="InterPro" id="IPR010920">
    <property type="entry name" value="LSM_dom_sf"/>
</dbReference>
<evidence type="ECO:0000256" key="10">
    <source>
        <dbReference type="ARBA" id="ARBA00023274"/>
    </source>
</evidence>
<dbReference type="Proteomes" id="UP000189274">
    <property type="component" value="Unassembled WGS sequence"/>
</dbReference>
<dbReference type="Pfam" id="PF01423">
    <property type="entry name" value="LSM"/>
    <property type="match status" value="1"/>
</dbReference>
<evidence type="ECO:0000259" key="13">
    <source>
        <dbReference type="PROSITE" id="PS52002"/>
    </source>
</evidence>
<evidence type="ECO:0000313" key="15">
    <source>
        <dbReference type="EMBL" id="ONH72860.1"/>
    </source>
</evidence>
<dbReference type="InterPro" id="IPR027078">
    <property type="entry name" value="snRNP-E"/>
</dbReference>
<evidence type="ECO:0000256" key="9">
    <source>
        <dbReference type="ARBA" id="ARBA00023242"/>
    </source>
</evidence>
<dbReference type="PROSITE" id="PS52002">
    <property type="entry name" value="SM"/>
    <property type="match status" value="1"/>
</dbReference>
<dbReference type="InterPro" id="IPR047575">
    <property type="entry name" value="Sm"/>
</dbReference>
<keyword evidence="6" id="KW-0747">Spliceosome</keyword>
<evidence type="ECO:0000313" key="17">
    <source>
        <dbReference type="Proteomes" id="UP000189274"/>
    </source>
</evidence>
<dbReference type="eggNOG" id="KOG1774">
    <property type="taxonomic scope" value="Eukaryota"/>
</dbReference>
<evidence type="ECO:0000256" key="4">
    <source>
        <dbReference type="ARBA" id="ARBA00022490"/>
    </source>
</evidence>
<keyword evidence="9" id="KW-0539">Nucleus</keyword>